<evidence type="ECO:0000259" key="8">
    <source>
        <dbReference type="SMART" id="SM00829"/>
    </source>
</evidence>
<sequence length="339" mass="35971">MGRMTVRAYAVERAGGPVQALEYEPEPLGPLEVDVAVTHCGVCQTDVGMVDDAHGYSRFPLVAGHEAVGVIEAVGSAVDGGQLAVGRRVGVGAVAGACFACEWCLSGRQYLCADKDDTVLRGHRGAFATRVRASDWRYVQPIPDSLASEHAAPLLCAGITVFSAITRNGVRPTDRVAVVGVGGLGHLAIQFLAKWGCHVTAISSTAAKADDSRRFGAHEFVAAEEGLERVSGSFDFILSTVSADLPWDAYLAALRPQGTLCVVGVPHGPFGFQPLSLLLGEKRLVGGLVGSPAESRQMLDFAARHGIRPAVETFPVARMDEALDHVRRGRARYRAVLEF</sequence>
<evidence type="ECO:0000256" key="1">
    <source>
        <dbReference type="ARBA" id="ARBA00001947"/>
    </source>
</evidence>
<dbReference type="InterPro" id="IPR036291">
    <property type="entry name" value="NAD(P)-bd_dom_sf"/>
</dbReference>
<dbReference type="AlphaFoldDB" id="A0A499UPE8"/>
<evidence type="ECO:0000256" key="6">
    <source>
        <dbReference type="ARBA" id="ARBA00048262"/>
    </source>
</evidence>
<evidence type="ECO:0000256" key="3">
    <source>
        <dbReference type="ARBA" id="ARBA00022833"/>
    </source>
</evidence>
<dbReference type="PANTHER" id="PTHR42683">
    <property type="entry name" value="ALDEHYDE REDUCTASE"/>
    <property type="match status" value="1"/>
</dbReference>
<evidence type="ECO:0000313" key="9">
    <source>
        <dbReference type="EMBL" id="BBJ42902.1"/>
    </source>
</evidence>
<keyword evidence="2 7" id="KW-0479">Metal-binding</keyword>
<feature type="domain" description="Enoyl reductase (ER)" evidence="8">
    <location>
        <begin position="16"/>
        <end position="337"/>
    </location>
</feature>
<dbReference type="EMBL" id="AP019620">
    <property type="protein sequence ID" value="BBJ42902.1"/>
    <property type="molecule type" value="Genomic_DNA"/>
</dbReference>
<gene>
    <name evidence="9" type="primary">yjgB</name>
    <name evidence="9" type="ORF">SSPO_056200</name>
</gene>
<dbReference type="SMART" id="SM00829">
    <property type="entry name" value="PKS_ER"/>
    <property type="match status" value="1"/>
</dbReference>
<dbReference type="InterPro" id="IPR013154">
    <property type="entry name" value="ADH-like_N"/>
</dbReference>
<evidence type="ECO:0000256" key="5">
    <source>
        <dbReference type="ARBA" id="ARBA00024074"/>
    </source>
</evidence>
<protein>
    <recommendedName>
        <fullName evidence="5">alcohol dehydrogenase (NADP(+))</fullName>
        <ecNumber evidence="5">1.1.1.2</ecNumber>
    </recommendedName>
</protein>
<dbReference type="Pfam" id="PF00107">
    <property type="entry name" value="ADH_zinc_N"/>
    <property type="match status" value="1"/>
</dbReference>
<accession>A0A499UPE8</accession>
<evidence type="ECO:0000256" key="7">
    <source>
        <dbReference type="RuleBase" id="RU361277"/>
    </source>
</evidence>
<keyword evidence="3 7" id="KW-0862">Zinc</keyword>
<dbReference type="SUPFAM" id="SSF50129">
    <property type="entry name" value="GroES-like"/>
    <property type="match status" value="1"/>
</dbReference>
<dbReference type="GO" id="GO:0008270">
    <property type="term" value="F:zinc ion binding"/>
    <property type="evidence" value="ECO:0007669"/>
    <property type="project" value="InterPro"/>
</dbReference>
<dbReference type="InterPro" id="IPR011032">
    <property type="entry name" value="GroES-like_sf"/>
</dbReference>
<dbReference type="InterPro" id="IPR013149">
    <property type="entry name" value="ADH-like_C"/>
</dbReference>
<dbReference type="Gene3D" id="3.40.50.720">
    <property type="entry name" value="NAD(P)-binding Rossmann-like Domain"/>
    <property type="match status" value="1"/>
</dbReference>
<dbReference type="CDD" id="cd05283">
    <property type="entry name" value="CAD1"/>
    <property type="match status" value="1"/>
</dbReference>
<dbReference type="EC" id="1.1.1.2" evidence="5"/>
<dbReference type="Proteomes" id="UP000463951">
    <property type="component" value="Chromosome"/>
</dbReference>
<name>A0A499UPE8_9ACTN</name>
<dbReference type="GO" id="GO:0008106">
    <property type="term" value="F:alcohol dehydrogenase (NADP+) activity"/>
    <property type="evidence" value="ECO:0007669"/>
    <property type="project" value="UniProtKB-EC"/>
</dbReference>
<dbReference type="Gene3D" id="3.90.180.10">
    <property type="entry name" value="Medium-chain alcohol dehydrogenases, catalytic domain"/>
    <property type="match status" value="1"/>
</dbReference>
<comment type="similarity">
    <text evidence="7">Belongs to the zinc-containing alcohol dehydrogenase family.</text>
</comment>
<keyword evidence="4" id="KW-0560">Oxidoreductase</keyword>
<dbReference type="FunFam" id="3.40.50.720:FF:000022">
    <property type="entry name" value="Cinnamyl alcohol dehydrogenase"/>
    <property type="match status" value="1"/>
</dbReference>
<evidence type="ECO:0000256" key="2">
    <source>
        <dbReference type="ARBA" id="ARBA00022723"/>
    </source>
</evidence>
<proteinExistence type="inferred from homology"/>
<dbReference type="SUPFAM" id="SSF51735">
    <property type="entry name" value="NAD(P)-binding Rossmann-fold domains"/>
    <property type="match status" value="1"/>
</dbReference>
<dbReference type="InterPro" id="IPR020843">
    <property type="entry name" value="ER"/>
</dbReference>
<organism evidence="9 10">
    <name type="scientific">Streptomyces antimycoticus</name>
    <dbReference type="NCBI Taxonomy" id="68175"/>
    <lineage>
        <taxon>Bacteria</taxon>
        <taxon>Bacillati</taxon>
        <taxon>Actinomycetota</taxon>
        <taxon>Actinomycetes</taxon>
        <taxon>Kitasatosporales</taxon>
        <taxon>Streptomycetaceae</taxon>
        <taxon>Streptomyces</taxon>
        <taxon>Streptomyces violaceusniger group</taxon>
    </lineage>
</organism>
<evidence type="ECO:0000313" key="10">
    <source>
        <dbReference type="Proteomes" id="UP000463951"/>
    </source>
</evidence>
<comment type="catalytic activity">
    <reaction evidence="6">
        <text>a primary alcohol + NADP(+) = an aldehyde + NADPH + H(+)</text>
        <dbReference type="Rhea" id="RHEA:15937"/>
        <dbReference type="ChEBI" id="CHEBI:15378"/>
        <dbReference type="ChEBI" id="CHEBI:15734"/>
        <dbReference type="ChEBI" id="CHEBI:17478"/>
        <dbReference type="ChEBI" id="CHEBI:57783"/>
        <dbReference type="ChEBI" id="CHEBI:58349"/>
        <dbReference type="EC" id="1.1.1.2"/>
    </reaction>
</comment>
<dbReference type="InterPro" id="IPR002328">
    <property type="entry name" value="ADH_Zn_CS"/>
</dbReference>
<evidence type="ECO:0000256" key="4">
    <source>
        <dbReference type="ARBA" id="ARBA00023002"/>
    </source>
</evidence>
<dbReference type="PROSITE" id="PS00059">
    <property type="entry name" value="ADH_ZINC"/>
    <property type="match status" value="1"/>
</dbReference>
<dbReference type="Pfam" id="PF08240">
    <property type="entry name" value="ADH_N"/>
    <property type="match status" value="1"/>
</dbReference>
<dbReference type="InterPro" id="IPR047109">
    <property type="entry name" value="CAD-like"/>
</dbReference>
<comment type="cofactor">
    <cofactor evidence="1 7">
        <name>Zn(2+)</name>
        <dbReference type="ChEBI" id="CHEBI:29105"/>
    </cofactor>
</comment>
<reference evidence="9 10" key="1">
    <citation type="journal article" date="2020" name="Int. J. Syst. Evol. Microbiol.">
        <title>Reclassification of Streptomyces castelarensis and Streptomyces sporoclivatus as later heterotypic synonyms of Streptomyces antimycoticus.</title>
        <authorList>
            <person name="Komaki H."/>
            <person name="Tamura T."/>
        </authorList>
    </citation>
    <scope>NUCLEOTIDE SEQUENCE [LARGE SCALE GENOMIC DNA]</scope>
    <source>
        <strain evidence="9 10">NBRC 100767</strain>
    </source>
</reference>